<accession>A0ABS8XJS7</accession>
<evidence type="ECO:0008006" key="4">
    <source>
        <dbReference type="Google" id="ProtNLM"/>
    </source>
</evidence>
<dbReference type="RefSeq" id="WP_233369815.1">
    <property type="nucleotide sequence ID" value="NZ_JAJTWU010000001.1"/>
</dbReference>
<organism evidence="2 3">
    <name type="scientific">Pelomonas cellulosilytica</name>
    <dbReference type="NCBI Taxonomy" id="2906762"/>
    <lineage>
        <taxon>Bacteria</taxon>
        <taxon>Pseudomonadati</taxon>
        <taxon>Pseudomonadota</taxon>
        <taxon>Betaproteobacteria</taxon>
        <taxon>Burkholderiales</taxon>
        <taxon>Sphaerotilaceae</taxon>
        <taxon>Roseateles</taxon>
    </lineage>
</organism>
<evidence type="ECO:0000313" key="2">
    <source>
        <dbReference type="EMBL" id="MCE4553106.1"/>
    </source>
</evidence>
<sequence>MTTDNATPFPTSTASPSVKDTPAAATVNQVADRADAAVDEGAAAGHDMLDRVVQGAHQAIDRLAGTAGPAVQRVQDGVHAASDAISQRAQDAREMGDEWAESLRTTVRDNPLTAIATALAVGVLVARLTR</sequence>
<feature type="compositionally biased region" description="Polar residues" evidence="1">
    <location>
        <begin position="1"/>
        <end position="18"/>
    </location>
</feature>
<reference evidence="2 3" key="1">
    <citation type="submission" date="2021-12" db="EMBL/GenBank/DDBJ databases">
        <title>Genome seq of P8.</title>
        <authorList>
            <person name="Seo T."/>
        </authorList>
    </citation>
    <scope>NUCLEOTIDE SEQUENCE [LARGE SCALE GENOMIC DNA]</scope>
    <source>
        <strain evidence="2 3">P8</strain>
    </source>
</reference>
<evidence type="ECO:0000313" key="3">
    <source>
        <dbReference type="Proteomes" id="UP001200741"/>
    </source>
</evidence>
<keyword evidence="3" id="KW-1185">Reference proteome</keyword>
<dbReference type="EMBL" id="JAJTWU010000001">
    <property type="protein sequence ID" value="MCE4553106.1"/>
    <property type="molecule type" value="Genomic_DNA"/>
</dbReference>
<gene>
    <name evidence="2" type="ORF">LXT13_01425</name>
</gene>
<name>A0ABS8XJS7_9BURK</name>
<proteinExistence type="predicted"/>
<comment type="caution">
    <text evidence="2">The sequence shown here is derived from an EMBL/GenBank/DDBJ whole genome shotgun (WGS) entry which is preliminary data.</text>
</comment>
<feature type="region of interest" description="Disordered" evidence="1">
    <location>
        <begin position="1"/>
        <end position="23"/>
    </location>
</feature>
<evidence type="ECO:0000256" key="1">
    <source>
        <dbReference type="SAM" id="MobiDB-lite"/>
    </source>
</evidence>
<dbReference type="Proteomes" id="UP001200741">
    <property type="component" value="Unassembled WGS sequence"/>
</dbReference>
<protein>
    <recommendedName>
        <fullName evidence="4">DUF883 domain-containing protein</fullName>
    </recommendedName>
</protein>